<dbReference type="AlphaFoldDB" id="S9R5X3"/>
<evidence type="ECO:0000313" key="3">
    <source>
        <dbReference type="Proteomes" id="UP000015346"/>
    </source>
</evidence>
<keyword evidence="1" id="KW-0812">Transmembrane</keyword>
<dbReference type="PATRIC" id="fig|1123069.3.peg.672"/>
<proteinExistence type="predicted"/>
<keyword evidence="1" id="KW-0472">Membrane</keyword>
<dbReference type="OrthoDB" id="3182597at2"/>
<organism evidence="2 3">
    <name type="scientific">Rubellimicrobium thermophilum DSM 16684</name>
    <dbReference type="NCBI Taxonomy" id="1123069"/>
    <lineage>
        <taxon>Bacteria</taxon>
        <taxon>Pseudomonadati</taxon>
        <taxon>Pseudomonadota</taxon>
        <taxon>Alphaproteobacteria</taxon>
        <taxon>Rhodobacterales</taxon>
        <taxon>Roseobacteraceae</taxon>
        <taxon>Rubellimicrobium</taxon>
    </lineage>
</organism>
<name>S9R5X3_9RHOB</name>
<dbReference type="EMBL" id="AOLV01000008">
    <property type="protein sequence ID" value="EPX87302.1"/>
    <property type="molecule type" value="Genomic_DNA"/>
</dbReference>
<dbReference type="PANTHER" id="PTHR37826">
    <property type="entry name" value="FLOTILLIN BAND_7_5 DOMAIN PROTEIN"/>
    <property type="match status" value="1"/>
</dbReference>
<dbReference type="STRING" id="1123069.ruthe_00701"/>
<protein>
    <recommendedName>
        <fullName evidence="4">Replication restart DNA helicase PriA</fullName>
    </recommendedName>
</protein>
<sequence>MSDHRFPCESCGAQLLFTPGQTTLTCPYCGQEQTIPEGDAAERRNALREIDFVSTLARMEEAADHEETRILACPNCGAQTEFPEGVQATTCPFCATPLVAAHAGTHRHIRPAAIIPFVLDEAQALRAMREWLGQLWFAPGGLKDYARAERRMTGIYVPYWTFDAATETAYRGQRGDNYTVSRMVIRNGKPTTVTEIRIRWRAVRGRVARAFDDVLVLASQGLPRAHTDALEPWDLTALRPYRPDYLSGFLAEGYQLGLREGFVIAREKMDRVIEQDIRHDIGGDHQRITEKATEIRDVTFKHVLLPVWMAAYRYRNRSFRFVVNGQTGKVQGERPWSGWKIALAILAALLLAGLAGWGYQWGVENGYISP</sequence>
<evidence type="ECO:0008006" key="4">
    <source>
        <dbReference type="Google" id="ProtNLM"/>
    </source>
</evidence>
<dbReference type="PANTHER" id="PTHR37826:SF3">
    <property type="entry name" value="J DOMAIN-CONTAINING PROTEIN"/>
    <property type="match status" value="1"/>
</dbReference>
<feature type="transmembrane region" description="Helical" evidence="1">
    <location>
        <begin position="341"/>
        <end position="360"/>
    </location>
</feature>
<keyword evidence="1" id="KW-1133">Transmembrane helix</keyword>
<gene>
    <name evidence="2" type="ORF">ruthe_00701</name>
</gene>
<evidence type="ECO:0000256" key="1">
    <source>
        <dbReference type="SAM" id="Phobius"/>
    </source>
</evidence>
<reference evidence="2 3" key="1">
    <citation type="journal article" date="2013" name="Stand. Genomic Sci.">
        <title>Genome sequence of the reddish-pigmented Rubellimicrobium thermophilum type strain (DSM 16684(T)), a member of the Roseobacter clade.</title>
        <authorList>
            <person name="Fiebig A."/>
            <person name="Riedel T."/>
            <person name="Gronow S."/>
            <person name="Petersen J."/>
            <person name="Klenk H.P."/>
            <person name="Goker M."/>
        </authorList>
    </citation>
    <scope>NUCLEOTIDE SEQUENCE [LARGE SCALE GENOMIC DNA]</scope>
    <source>
        <strain evidence="2 3">DSM 16684</strain>
    </source>
</reference>
<evidence type="ECO:0000313" key="2">
    <source>
        <dbReference type="EMBL" id="EPX87302.1"/>
    </source>
</evidence>
<dbReference type="RefSeq" id="WP_021096806.1">
    <property type="nucleotide sequence ID" value="NZ_KE557320.1"/>
</dbReference>
<dbReference type="HOGENOM" id="CLU_039030_1_0_5"/>
<comment type="caution">
    <text evidence="2">The sequence shown here is derived from an EMBL/GenBank/DDBJ whole genome shotgun (WGS) entry which is preliminary data.</text>
</comment>
<keyword evidence="3" id="KW-1185">Reference proteome</keyword>
<dbReference type="Proteomes" id="UP000015346">
    <property type="component" value="Unassembled WGS sequence"/>
</dbReference>
<accession>S9R5X3</accession>